<accession>A0A1V9ZGF4</accession>
<feature type="region of interest" description="Disordered" evidence="1">
    <location>
        <begin position="1087"/>
        <end position="1108"/>
    </location>
</feature>
<reference evidence="3 4" key="1">
    <citation type="journal article" date="2014" name="Genome Biol. Evol.">
        <title>The secreted proteins of Achlya hypogyna and Thraustotheca clavata identify the ancestral oomycete secretome and reveal gene acquisitions by horizontal gene transfer.</title>
        <authorList>
            <person name="Misner I."/>
            <person name="Blouin N."/>
            <person name="Leonard G."/>
            <person name="Richards T.A."/>
            <person name="Lane C.E."/>
        </authorList>
    </citation>
    <scope>NUCLEOTIDE SEQUENCE [LARGE SCALE GENOMIC DNA]</scope>
    <source>
        <strain evidence="3 4">ATCC 48635</strain>
    </source>
</reference>
<organism evidence="3 4">
    <name type="scientific">Achlya hypogyna</name>
    <name type="common">Oomycete</name>
    <name type="synonym">Protoachlya hypogyna</name>
    <dbReference type="NCBI Taxonomy" id="1202772"/>
    <lineage>
        <taxon>Eukaryota</taxon>
        <taxon>Sar</taxon>
        <taxon>Stramenopiles</taxon>
        <taxon>Oomycota</taxon>
        <taxon>Saprolegniomycetes</taxon>
        <taxon>Saprolegniales</taxon>
        <taxon>Achlyaceae</taxon>
        <taxon>Achlya</taxon>
    </lineage>
</organism>
<feature type="region of interest" description="Disordered" evidence="1">
    <location>
        <begin position="17"/>
        <end position="40"/>
    </location>
</feature>
<protein>
    <recommendedName>
        <fullName evidence="2">cDENN domain-containing protein</fullName>
    </recommendedName>
</protein>
<dbReference type="EMBL" id="JNBR01000124">
    <property type="protein sequence ID" value="OQR97027.1"/>
    <property type="molecule type" value="Genomic_DNA"/>
</dbReference>
<name>A0A1V9ZGF4_ACHHY</name>
<dbReference type="SUPFAM" id="SSF48452">
    <property type="entry name" value="TPR-like"/>
    <property type="match status" value="1"/>
</dbReference>
<sequence>MDRLLLGRYAEDVEDWSSDFSIALPPPPRPGVRDDGDDDDDIEDWDKELLSCSTLDCDGYAAQREENNSFFRSLLPNLDLLPPSPTAQRAGLPDTHKLLECARSTFRNTESAAPLLAFAKATPLLTLEADGFPVFSEAQLEEWLSTFVQNKEDAAMAQEGQFYGTAGPTEEPSASTRDTLQDIACRLSYCIRRGRLEPARVLLTTFFARVEGEAVDDREAYIMGGWCMEVVQLAIEVLVPSTKDGTQAFGDVVQRCHQRFPAWRAVWGLLECRYVLHHWATVDSYPWQVLLEVPPDTFAAEGPLGLAVLRRLFALFALAGEEAAKPAPEMTVALDMGLLSLGTSAAALQAAILCDVQSAAERRSPLCDEPIPAVYRDDAADEPPSAIAQLFEADSGPRLDHLEGLYTQLAMPHDLFVKAKVGHVLSRALLPVPSAWPLGESLAVEALRLLDVGYPLAYLKGPAQRQGLLGAVGRDCLEATVRSSNDDGLTLLQGALLTHGKKYRFAIAAYESAARLYCFQHLNRRGYEKLDRLCSGLCLHEGDLARALLYHDRVLQWSKEQENRHEYVYIVQMINGILLQQSQFRLAEQRVAAAFVALLDPTAPGLPPPCMSPLPPRSFHFKALADLDSWLLQQIQLHLCLRDIYRATGRWQEALRVLQHVLAFEPRVKLPRGQRAALTLLAAEDALKTRQLELCLSLLRTVEQDAPDSRPAFETLASLRYATCRSRCYFFKEQFHRASYWLGVASAKAATVREQADVALATARCLLALHARTLREADAGMARTASVRWSVPPDAPALRLLTPTEQATFAAFMEHHGALGSYVDEGYARGLAAAELYATLHDRARELKALLLLLDHERSLLERALGVVSVTTVLAETAPLGQLEAWAARALALAAETARPLPMAAVLATTALVRCWRLQASPLGPSAPPPDVTQLYEQAARLLQGVFLRHDPAGWVLQLPFAPGVVAKLEQVVGALLLTGATLSALGWLPAPDVLSLAELGELIWTLHATSYWTSAKEVATDAELPALPPLRTAPARQAFQHQKHVSLSSLSELMAAVFRRSPEPADPPFAYVGPLPGAVASADGARGRSYSAPVGPEASRSSAADWDDADLELEADGDDFWRACSQEQRRQTMARAGAAAYAAQPLDALWGAWHALATSDRKYQAGRLSPAAYRLANLRLIHSLARDPPRTDASCDPPRWPWGVLLQAQTLTHTVAIVQPLDAPAQVSRFKSAAVHDWRAAVARLPLNPWLPTADISRVLGLLGAKALVQVLASLLLEVPLVVVGQSPAAVQEVVYILLALLRPFQWHYLVLPFASMGSLVSVVELLHLYTRHKSPSTSEPPFVVGLGIDAWAECTYQLAGGKACAACIGVLHVDAGTFQKAANPAYAVPLPAKLRRMVVDAAAAEHATSATVANAIDRVYDVLLRTCQKTRDFKQWFRLESLEFVKRFEQTWTYQSHVKQGADAV</sequence>
<dbReference type="Proteomes" id="UP000243579">
    <property type="component" value="Unassembled WGS sequence"/>
</dbReference>
<evidence type="ECO:0000313" key="3">
    <source>
        <dbReference type="EMBL" id="OQR97027.1"/>
    </source>
</evidence>
<dbReference type="InterPro" id="IPR011990">
    <property type="entry name" value="TPR-like_helical_dom_sf"/>
</dbReference>
<dbReference type="OrthoDB" id="64012at2759"/>
<evidence type="ECO:0000256" key="1">
    <source>
        <dbReference type="SAM" id="MobiDB-lite"/>
    </source>
</evidence>
<keyword evidence="4" id="KW-1185">Reference proteome</keyword>
<feature type="domain" description="cDENN" evidence="2">
    <location>
        <begin position="1169"/>
        <end position="1351"/>
    </location>
</feature>
<dbReference type="Pfam" id="PF02141">
    <property type="entry name" value="DENN"/>
    <property type="match status" value="1"/>
</dbReference>
<gene>
    <name evidence="3" type="ORF">ACHHYP_12899</name>
</gene>
<dbReference type="Gene3D" id="3.40.50.11500">
    <property type="match status" value="1"/>
</dbReference>
<proteinExistence type="predicted"/>
<dbReference type="InterPro" id="IPR001194">
    <property type="entry name" value="cDENN_dom"/>
</dbReference>
<comment type="caution">
    <text evidence="3">The sequence shown here is derived from an EMBL/GenBank/DDBJ whole genome shotgun (WGS) entry which is preliminary data.</text>
</comment>
<dbReference type="SMART" id="SM00799">
    <property type="entry name" value="DENN"/>
    <property type="match status" value="1"/>
</dbReference>
<evidence type="ECO:0000259" key="2">
    <source>
        <dbReference type="SMART" id="SM00799"/>
    </source>
</evidence>
<evidence type="ECO:0000313" key="4">
    <source>
        <dbReference type="Proteomes" id="UP000243579"/>
    </source>
</evidence>
<dbReference type="InterPro" id="IPR043153">
    <property type="entry name" value="DENN_C"/>
</dbReference>